<proteinExistence type="predicted"/>
<protein>
    <recommendedName>
        <fullName evidence="1">F-box domain-containing protein</fullName>
    </recommendedName>
</protein>
<organism evidence="2">
    <name type="scientific">Arundo donax</name>
    <name type="common">Giant reed</name>
    <name type="synonym">Donax arundinaceus</name>
    <dbReference type="NCBI Taxonomy" id="35708"/>
    <lineage>
        <taxon>Eukaryota</taxon>
        <taxon>Viridiplantae</taxon>
        <taxon>Streptophyta</taxon>
        <taxon>Embryophyta</taxon>
        <taxon>Tracheophyta</taxon>
        <taxon>Spermatophyta</taxon>
        <taxon>Magnoliopsida</taxon>
        <taxon>Liliopsida</taxon>
        <taxon>Poales</taxon>
        <taxon>Poaceae</taxon>
        <taxon>PACMAD clade</taxon>
        <taxon>Arundinoideae</taxon>
        <taxon>Arundineae</taxon>
        <taxon>Arundo</taxon>
    </lineage>
</organism>
<dbReference type="SUPFAM" id="SSF81383">
    <property type="entry name" value="F-box domain"/>
    <property type="match status" value="1"/>
</dbReference>
<dbReference type="AlphaFoldDB" id="A0A0A9G9W8"/>
<dbReference type="EMBL" id="GBRH01178550">
    <property type="protein sequence ID" value="JAE19346.1"/>
    <property type="molecule type" value="Transcribed_RNA"/>
</dbReference>
<dbReference type="Gene3D" id="1.20.1280.50">
    <property type="match status" value="1"/>
</dbReference>
<feature type="domain" description="F-box" evidence="1">
    <location>
        <begin position="10"/>
        <end position="54"/>
    </location>
</feature>
<name>A0A0A9G9W8_ARUDO</name>
<sequence length="389" mass="44427">MASVTADPPLPDEILEDIFLRLDAAADLTRASAACTSFRRVVSARRFLRLFRSLHARPLLACIGSTYPEFYPAEPPHRSAPAAAALARAADFTFSFFEAPNNWSVRDACNGRLLLSPRCYEPEPFEYLVVCDPLHRRYVQIPPIPTDLAAASSRRRRRHRALEFEPFLDAASEEEKEQEEGMPFRVICNVLYKSKVVALVFSSVTGKWRAAATFSYEYAAPFVRHYTHDCFYWTHCARNLMLVLNPREMKFSVVDLPPYNLHRAVNLRDRAIVDAGGGRLGLLTFDSEGRYLELYSKTMGNIDAEDWQHDKIIPLPDCHWYVVGAAEGYLVLHGIQRDWFTLSMKNLEKQYFTVELKTFLVERLCTVHEHIHCAHPYASFPPPLSLPSI</sequence>
<reference evidence="2" key="1">
    <citation type="submission" date="2014-09" db="EMBL/GenBank/DDBJ databases">
        <authorList>
            <person name="Magalhaes I.L.F."/>
            <person name="Oliveira U."/>
            <person name="Santos F.R."/>
            <person name="Vidigal T.H.D.A."/>
            <person name="Brescovit A.D."/>
            <person name="Santos A.J."/>
        </authorList>
    </citation>
    <scope>NUCLEOTIDE SEQUENCE</scope>
    <source>
        <tissue evidence="2">Shoot tissue taken approximately 20 cm above the soil surface</tissue>
    </source>
</reference>
<dbReference type="PANTHER" id="PTHR31264:SF7">
    <property type="entry name" value="F-BOX DOMAIN CONTAINING PROTEIN, EXPRESSED"/>
    <property type="match status" value="1"/>
</dbReference>
<dbReference type="InterPro" id="IPR001810">
    <property type="entry name" value="F-box_dom"/>
</dbReference>
<evidence type="ECO:0000313" key="2">
    <source>
        <dbReference type="EMBL" id="JAE19346.1"/>
    </source>
</evidence>
<dbReference type="InterPro" id="IPR036047">
    <property type="entry name" value="F-box-like_dom_sf"/>
</dbReference>
<dbReference type="SMART" id="SM00256">
    <property type="entry name" value="FBOX"/>
    <property type="match status" value="1"/>
</dbReference>
<dbReference type="PANTHER" id="PTHR31264">
    <property type="entry name" value="OS07G0554500 PROTEIN-RELATED"/>
    <property type="match status" value="1"/>
</dbReference>
<reference evidence="2" key="2">
    <citation type="journal article" date="2015" name="Data Brief">
        <title>Shoot transcriptome of the giant reed, Arundo donax.</title>
        <authorList>
            <person name="Barrero R.A."/>
            <person name="Guerrero F.D."/>
            <person name="Moolhuijzen P."/>
            <person name="Goolsby J.A."/>
            <person name="Tidwell J."/>
            <person name="Bellgard S.E."/>
            <person name="Bellgard M.I."/>
        </authorList>
    </citation>
    <scope>NUCLEOTIDE SEQUENCE</scope>
    <source>
        <tissue evidence="2">Shoot tissue taken approximately 20 cm above the soil surface</tissue>
    </source>
</reference>
<accession>A0A0A9G9W8</accession>
<dbReference type="PROSITE" id="PS50181">
    <property type="entry name" value="FBOX"/>
    <property type="match status" value="1"/>
</dbReference>
<dbReference type="Pfam" id="PF12937">
    <property type="entry name" value="F-box-like"/>
    <property type="match status" value="1"/>
</dbReference>
<evidence type="ECO:0000259" key="1">
    <source>
        <dbReference type="PROSITE" id="PS50181"/>
    </source>
</evidence>